<evidence type="ECO:0000313" key="3">
    <source>
        <dbReference type="Proteomes" id="UP000239007"/>
    </source>
</evidence>
<dbReference type="RefSeq" id="WP_105051024.1">
    <property type="nucleotide sequence ID" value="NZ_BMYG01000004.1"/>
</dbReference>
<dbReference type="EMBL" id="MSCH01000003">
    <property type="protein sequence ID" value="PQJ52559.1"/>
    <property type="molecule type" value="Genomic_DNA"/>
</dbReference>
<evidence type="ECO:0000313" key="2">
    <source>
        <dbReference type="EMBL" id="PQJ52559.1"/>
    </source>
</evidence>
<dbReference type="AlphaFoldDB" id="A0A2S7US36"/>
<dbReference type="OrthoDB" id="9180266at2"/>
<keyword evidence="3" id="KW-1185">Reference proteome</keyword>
<protein>
    <recommendedName>
        <fullName evidence="1">Nitrate/nitrite sensing protein domain-containing protein</fullName>
    </recommendedName>
</protein>
<proteinExistence type="predicted"/>
<reference evidence="2 3" key="1">
    <citation type="submission" date="2016-12" db="EMBL/GenBank/DDBJ databases">
        <title>Diversity of luminous bacteria.</title>
        <authorList>
            <person name="Yoshizawa S."/>
            <person name="Kogure K."/>
        </authorList>
    </citation>
    <scope>NUCLEOTIDE SEQUENCE [LARGE SCALE GENOMIC DNA]</scope>
    <source>
        <strain evidence="2 3">SA4-48</strain>
    </source>
</reference>
<comment type="caution">
    <text evidence="2">The sequence shown here is derived from an EMBL/GenBank/DDBJ whole genome shotgun (WGS) entry which is preliminary data.</text>
</comment>
<dbReference type="Proteomes" id="UP000239007">
    <property type="component" value="Unassembled WGS sequence"/>
</dbReference>
<sequence length="277" mass="31135">MYIYILFVVILTLSALLIHSYKVKKTKAQQLDGLSNIINIKSLISLVQKHRGLSAAKLNGDLKQKAELSDIERKINKISNDLSNKKVATSCRWISFQDHWSRLTKQNIDTDPQNNFKQHTQMISNLLYLLEDEAENSHLNSLSLTAMPNIGYVWRELVASTETIGQSRAIGVGVATVGNCSSVDKIRLSFLEQHIKLTSKDILSKLSFLDSFSGQHKTLLTTAQTKMTELTNIIEFELIQTSSITITANDYFTLATDSISAIDDIFNNQLEQIKITL</sequence>
<feature type="domain" description="Nitrate/nitrite sensing protein" evidence="1">
    <location>
        <begin position="43"/>
        <end position="272"/>
    </location>
</feature>
<evidence type="ECO:0000259" key="1">
    <source>
        <dbReference type="Pfam" id="PF08376"/>
    </source>
</evidence>
<gene>
    <name evidence="2" type="ORF">BTO11_02110</name>
</gene>
<dbReference type="Pfam" id="PF08376">
    <property type="entry name" value="NIT"/>
    <property type="match status" value="1"/>
</dbReference>
<accession>A0A2S7US36</accession>
<dbReference type="InterPro" id="IPR013587">
    <property type="entry name" value="Nitrate/nitrite_sensing"/>
</dbReference>
<name>A0A2S7US36_9GAMM</name>
<organism evidence="2 3">
    <name type="scientific">Psychrosphaera saromensis</name>
    <dbReference type="NCBI Taxonomy" id="716813"/>
    <lineage>
        <taxon>Bacteria</taxon>
        <taxon>Pseudomonadati</taxon>
        <taxon>Pseudomonadota</taxon>
        <taxon>Gammaproteobacteria</taxon>
        <taxon>Alteromonadales</taxon>
        <taxon>Pseudoalteromonadaceae</taxon>
        <taxon>Psychrosphaera</taxon>
    </lineage>
</organism>